<feature type="compositionally biased region" description="Acidic residues" evidence="7">
    <location>
        <begin position="191"/>
        <end position="201"/>
    </location>
</feature>
<evidence type="ECO:0000313" key="9">
    <source>
        <dbReference type="EMBL" id="KAF6374363.1"/>
    </source>
</evidence>
<evidence type="ECO:0000259" key="8">
    <source>
        <dbReference type="PROSITE" id="PS51842"/>
    </source>
</evidence>
<accession>A0A7J7ZJC7</accession>
<feature type="domain" description="IF rod" evidence="8">
    <location>
        <begin position="1"/>
        <end position="125"/>
    </location>
</feature>
<evidence type="ECO:0000256" key="7">
    <source>
        <dbReference type="SAM" id="MobiDB-lite"/>
    </source>
</evidence>
<dbReference type="FunFam" id="1.20.5.170:FF:000002">
    <property type="entry name" value="Type I keratin KA11"/>
    <property type="match status" value="1"/>
</dbReference>
<keyword evidence="10" id="KW-1185">Reference proteome</keyword>
<dbReference type="PROSITE" id="PS51842">
    <property type="entry name" value="IF_ROD_2"/>
    <property type="match status" value="1"/>
</dbReference>
<organism evidence="9 10">
    <name type="scientific">Pipistrellus kuhlii</name>
    <name type="common">Kuhl's pipistrelle</name>
    <dbReference type="NCBI Taxonomy" id="59472"/>
    <lineage>
        <taxon>Eukaryota</taxon>
        <taxon>Metazoa</taxon>
        <taxon>Chordata</taxon>
        <taxon>Craniata</taxon>
        <taxon>Vertebrata</taxon>
        <taxon>Euteleostomi</taxon>
        <taxon>Mammalia</taxon>
        <taxon>Eutheria</taxon>
        <taxon>Laurasiatheria</taxon>
        <taxon>Chiroptera</taxon>
        <taxon>Yangochiroptera</taxon>
        <taxon>Vespertilionidae</taxon>
        <taxon>Pipistrellus</taxon>
    </lineage>
</organism>
<evidence type="ECO:0000256" key="3">
    <source>
        <dbReference type="ARBA" id="ARBA00022754"/>
    </source>
</evidence>
<dbReference type="InterPro" id="IPR050405">
    <property type="entry name" value="Intermediate_filament"/>
</dbReference>
<dbReference type="GO" id="GO:0005882">
    <property type="term" value="C:intermediate filament"/>
    <property type="evidence" value="ECO:0007669"/>
    <property type="project" value="UniProtKB-KW"/>
</dbReference>
<feature type="compositionally biased region" description="Basic and acidic residues" evidence="7">
    <location>
        <begin position="202"/>
        <end position="218"/>
    </location>
</feature>
<dbReference type="PROSITE" id="PS00226">
    <property type="entry name" value="IF_ROD_1"/>
    <property type="match status" value="1"/>
</dbReference>
<keyword evidence="3 5" id="KW-0403">Intermediate filament</keyword>
<dbReference type="Pfam" id="PF00038">
    <property type="entry name" value="Filament"/>
    <property type="match status" value="1"/>
</dbReference>
<dbReference type="Proteomes" id="UP000558488">
    <property type="component" value="Unassembled WGS sequence"/>
</dbReference>
<comment type="subcellular location">
    <subcellularLocation>
        <location evidence="1">Cytoplasm</location>
    </subcellularLocation>
</comment>
<dbReference type="EMBL" id="JACAGB010000003">
    <property type="protein sequence ID" value="KAF6374363.1"/>
    <property type="molecule type" value="Genomic_DNA"/>
</dbReference>
<evidence type="ECO:0000256" key="1">
    <source>
        <dbReference type="ARBA" id="ARBA00004496"/>
    </source>
</evidence>
<dbReference type="InterPro" id="IPR018039">
    <property type="entry name" value="IF_conserved"/>
</dbReference>
<evidence type="ECO:0000256" key="2">
    <source>
        <dbReference type="ARBA" id="ARBA00022490"/>
    </source>
</evidence>
<gene>
    <name evidence="9" type="ORF">mPipKuh1_009582</name>
</gene>
<evidence type="ECO:0000256" key="5">
    <source>
        <dbReference type="RuleBase" id="RU000685"/>
    </source>
</evidence>
<feature type="compositionally biased region" description="Basic residues" evidence="7">
    <location>
        <begin position="170"/>
        <end position="186"/>
    </location>
</feature>
<dbReference type="SUPFAM" id="SSF64593">
    <property type="entry name" value="Intermediate filament protein, coiled coil region"/>
    <property type="match status" value="1"/>
</dbReference>
<comment type="similarity">
    <text evidence="5">Belongs to the intermediate filament family.</text>
</comment>
<dbReference type="AlphaFoldDB" id="A0A7J7ZJC7"/>
<name>A0A7J7ZJC7_PIPKU</name>
<comment type="caution">
    <text evidence="9">The sequence shown here is derived from an EMBL/GenBank/DDBJ whole genome shotgun (WGS) entry which is preliminary data.</text>
</comment>
<dbReference type="GO" id="GO:0099160">
    <property type="term" value="C:postsynaptic intermediate filament cytoskeleton"/>
    <property type="evidence" value="ECO:0007669"/>
    <property type="project" value="TreeGrafter"/>
</dbReference>
<protein>
    <recommendedName>
        <fullName evidence="8">IF rod domain-containing protein</fullName>
    </recommendedName>
</protein>
<dbReference type="GO" id="GO:0033693">
    <property type="term" value="P:neurofilament bundle assembly"/>
    <property type="evidence" value="ECO:0007669"/>
    <property type="project" value="TreeGrafter"/>
</dbReference>
<feature type="compositionally biased region" description="Basic and acidic residues" evidence="7">
    <location>
        <begin position="155"/>
        <end position="169"/>
    </location>
</feature>
<feature type="coiled-coil region" evidence="6">
    <location>
        <begin position="62"/>
        <end position="103"/>
    </location>
</feature>
<evidence type="ECO:0000313" key="10">
    <source>
        <dbReference type="Proteomes" id="UP000558488"/>
    </source>
</evidence>
<keyword evidence="2" id="KW-0963">Cytoplasm</keyword>
<dbReference type="PANTHER" id="PTHR45652:SF8">
    <property type="entry name" value="NEUROFILAMENT LIGHT POLYPEPTIDE"/>
    <property type="match status" value="1"/>
</dbReference>
<dbReference type="GO" id="GO:0030424">
    <property type="term" value="C:axon"/>
    <property type="evidence" value="ECO:0007669"/>
    <property type="project" value="TreeGrafter"/>
</dbReference>
<evidence type="ECO:0000256" key="4">
    <source>
        <dbReference type="ARBA" id="ARBA00023054"/>
    </source>
</evidence>
<reference evidence="9 10" key="1">
    <citation type="journal article" date="2020" name="Nature">
        <title>Six reference-quality genomes reveal evolution of bat adaptations.</title>
        <authorList>
            <person name="Jebb D."/>
            <person name="Huang Z."/>
            <person name="Pippel M."/>
            <person name="Hughes G.M."/>
            <person name="Lavrichenko K."/>
            <person name="Devanna P."/>
            <person name="Winkler S."/>
            <person name="Jermiin L.S."/>
            <person name="Skirmuntt E.C."/>
            <person name="Katzourakis A."/>
            <person name="Burkitt-Gray L."/>
            <person name="Ray D.A."/>
            <person name="Sullivan K.A.M."/>
            <person name="Roscito J.G."/>
            <person name="Kirilenko B.M."/>
            <person name="Davalos L.M."/>
            <person name="Corthals A.P."/>
            <person name="Power M.L."/>
            <person name="Jones G."/>
            <person name="Ransome R.D."/>
            <person name="Dechmann D.K.N."/>
            <person name="Locatelli A.G."/>
            <person name="Puechmaille S.J."/>
            <person name="Fedrigo O."/>
            <person name="Jarvis E.D."/>
            <person name="Hiller M."/>
            <person name="Vernes S.C."/>
            <person name="Myers E.W."/>
            <person name="Teeling E.C."/>
        </authorList>
    </citation>
    <scope>NUCLEOTIDE SEQUENCE [LARGE SCALE GENOMIC DNA]</scope>
    <source>
        <strain evidence="9">MPipKuh1</strain>
        <tissue evidence="9">Flight muscle</tissue>
    </source>
</reference>
<dbReference type="Gene3D" id="1.20.5.170">
    <property type="match status" value="1"/>
</dbReference>
<dbReference type="GO" id="GO:0099184">
    <property type="term" value="F:structural constituent of postsynaptic intermediate filament cytoskeleton"/>
    <property type="evidence" value="ECO:0007669"/>
    <property type="project" value="TreeGrafter"/>
</dbReference>
<dbReference type="GO" id="GO:0005737">
    <property type="term" value="C:cytoplasm"/>
    <property type="evidence" value="ECO:0007669"/>
    <property type="project" value="UniProtKB-SubCell"/>
</dbReference>
<dbReference type="PANTHER" id="PTHR45652">
    <property type="entry name" value="GLIAL FIBRILLARY ACIDIC PROTEIN"/>
    <property type="match status" value="1"/>
</dbReference>
<feature type="region of interest" description="Disordered" evidence="7">
    <location>
        <begin position="155"/>
        <end position="230"/>
    </location>
</feature>
<sequence length="230" mass="26395">MVRWYKSCFTVLTESPAKNIYTVGTAKDDVSKSCCLLKTKILQMGARWGMNKMLGKQLQELEDKQNADVNAMQVTINQLENELRTTENEIAQYLKEYQDLLNGEIALDIDIAAYRKLLEGEETWLSFTSMESIDSNYSQSSQEEQIEVDETIEAAKAEEAKDEPPPLKDKLKRRRRRRKSLRKRGRSAKEEFEDTKEEEGGEGEREDAQEAEDLKKNEGAGVEQATKKKD</sequence>
<proteinExistence type="inferred from homology"/>
<evidence type="ECO:0000256" key="6">
    <source>
        <dbReference type="SAM" id="Coils"/>
    </source>
</evidence>
<keyword evidence="4 6" id="KW-0175">Coiled coil</keyword>
<dbReference type="InterPro" id="IPR039008">
    <property type="entry name" value="IF_rod_dom"/>
</dbReference>